<gene>
    <name evidence="3" type="ORF">ACFR9T_13150</name>
</gene>
<protein>
    <submittedName>
        <fullName evidence="3">PGF-CTERM sorting domain-containing protein</fullName>
    </submittedName>
</protein>
<dbReference type="EMBL" id="JBHUDB010000011">
    <property type="protein sequence ID" value="MFD1571518.1"/>
    <property type="molecule type" value="Genomic_DNA"/>
</dbReference>
<dbReference type="NCBIfam" id="TIGR04126">
    <property type="entry name" value="PGF_CTERM"/>
    <property type="match status" value="1"/>
</dbReference>
<organism evidence="3 4">
    <name type="scientific">Halorubrum laminariae</name>
    <dbReference type="NCBI Taxonomy" id="1433523"/>
    <lineage>
        <taxon>Archaea</taxon>
        <taxon>Methanobacteriati</taxon>
        <taxon>Methanobacteriota</taxon>
        <taxon>Stenosarchaea group</taxon>
        <taxon>Halobacteria</taxon>
        <taxon>Halobacteriales</taxon>
        <taxon>Haloferacaceae</taxon>
        <taxon>Halorubrum</taxon>
    </lineage>
</organism>
<feature type="region of interest" description="Disordered" evidence="2">
    <location>
        <begin position="971"/>
        <end position="993"/>
    </location>
</feature>
<proteinExistence type="predicted"/>
<accession>A0ABD6C253</accession>
<dbReference type="AlphaFoldDB" id="A0ABD6C253"/>
<keyword evidence="4" id="KW-1185">Reference proteome</keyword>
<name>A0ABD6C253_9EURY</name>
<dbReference type="GO" id="GO:0005886">
    <property type="term" value="C:plasma membrane"/>
    <property type="evidence" value="ECO:0007669"/>
    <property type="project" value="UniProtKB-SubCell"/>
</dbReference>
<sequence length="1033" mass="109319">MPLVVVAVLVIVVAVGFVGVSTLPVAGFLWNVDYVNDITVSPSENQTVGGIKVYSTSHDVEIRVGELVDKGAKFSEDPSSYTLNNGEETVVDEVFIKNPESTDATIIVKSSAITSQDTFDIEINNINSKNISKYRTDTSEIDNNITYVVEQDGQKEDIQFKIRSPAEITLGPRVYNRTNSSVAIDQVNLIDNSTDHLIVWSLSSKGQLGSQLGQVQGAKKSIIINESSIEGSTDIAITAHPDVHGPKESVIYAITTTTIRAPIPIETIQEPIYYQTNSSQNSKSQTPLVFEFNTNLSKDTGTININYFNQSSSTIHLTNDSDQYSVSRNKLRLFPSTKDIRYPHITSVSIENITSDTGGEFISKNKYAPTRINQMISTPQNISVNNGVPFGFYSESEEINDIELVKDNERVVPLYSSRNIVVFNGSRMSMRNHTIKSKSKFNNYIVEPVNISFNPTIPRTATTTEHIIRFSSDSLRRHIILTYSGDNSSMIQKHEFKVNNKTQLEQRIDPPVPAKYQITINDVNSNQTSSHDVEIIENNNFRIDEDTRQNKTEIGSKIPVVLFETYSKSVLEIKESSSTVATVELTTPSQGTTPISFNTYAAKNASLSDELVTTGTGATVESVNVSTDNGTLSPGTYEIAARSEYDAVTKANKTFVTLQNRSTEGITAYTTDLDPSEFDSASAVRTAIDAGAMVTSTTVSPDDTIVYAANASGLSGLPAARNVSLATGRDLARLDGLQFGVAPTDPGFSTAETDHVGDTPENTSAYLDDRGLLLVAEGGEALATENLPADGESFTATFRVTDDTLRDAADPDDDHTVSTTLTFEASNTEQTPGDADEQIDGRGGASGGGTAGGGGGGGGAIGGGGGGASGGGGGAASVGSGGGGGGGTTTSGGGTASSGRSDPWLSDETARWRLPSQNGDRFGTRPAADVLEASAARPLTMSVVAAVIDAESTAGSQTSTGVTGGGQTEVAGGDAAATSEQAADPTRRTTTPTYENAPIRATAEDVPGFGPLAALLAVVSTGLLVARRRSVET</sequence>
<dbReference type="GO" id="GO:0030115">
    <property type="term" value="C:S-layer"/>
    <property type="evidence" value="ECO:0007669"/>
    <property type="project" value="UniProtKB-SubCell"/>
</dbReference>
<dbReference type="RefSeq" id="WP_256417769.1">
    <property type="nucleotide sequence ID" value="NZ_JANHDL010000003.1"/>
</dbReference>
<keyword evidence="1" id="KW-0732">Signal</keyword>
<comment type="caution">
    <text evidence="3">The sequence shown here is derived from an EMBL/GenBank/DDBJ whole genome shotgun (WGS) entry which is preliminary data.</text>
</comment>
<dbReference type="InterPro" id="IPR026371">
    <property type="entry name" value="PGF_CTERM"/>
</dbReference>
<evidence type="ECO:0000313" key="4">
    <source>
        <dbReference type="Proteomes" id="UP001597185"/>
    </source>
</evidence>
<feature type="compositionally biased region" description="Polar residues" evidence="2">
    <location>
        <begin position="817"/>
        <end position="831"/>
    </location>
</feature>
<feature type="compositionally biased region" description="Gly residues" evidence="2">
    <location>
        <begin position="841"/>
        <end position="853"/>
    </location>
</feature>
<feature type="region of interest" description="Disordered" evidence="2">
    <location>
        <begin position="805"/>
        <end position="853"/>
    </location>
</feature>
<evidence type="ECO:0000256" key="1">
    <source>
        <dbReference type="ARBA" id="ARBA00022729"/>
    </source>
</evidence>
<dbReference type="Proteomes" id="UP001597185">
    <property type="component" value="Unassembled WGS sequence"/>
</dbReference>
<feature type="compositionally biased region" description="Gly residues" evidence="2">
    <location>
        <begin position="866"/>
        <end position="896"/>
    </location>
</feature>
<reference evidence="3 4" key="1">
    <citation type="journal article" date="2019" name="Int. J. Syst. Evol. Microbiol.">
        <title>The Global Catalogue of Microorganisms (GCM) 10K type strain sequencing project: providing services to taxonomists for standard genome sequencing and annotation.</title>
        <authorList>
            <consortium name="The Broad Institute Genomics Platform"/>
            <consortium name="The Broad Institute Genome Sequencing Center for Infectious Disease"/>
            <person name="Wu L."/>
            <person name="Ma J."/>
        </authorList>
    </citation>
    <scope>NUCLEOTIDE SEQUENCE [LARGE SCALE GENOMIC DNA]</scope>
    <source>
        <strain evidence="3 4">CGMCC 1.12689</strain>
    </source>
</reference>
<evidence type="ECO:0000256" key="2">
    <source>
        <dbReference type="SAM" id="MobiDB-lite"/>
    </source>
</evidence>
<evidence type="ECO:0000313" key="3">
    <source>
        <dbReference type="EMBL" id="MFD1571518.1"/>
    </source>
</evidence>
<feature type="region of interest" description="Disordered" evidence="2">
    <location>
        <begin position="866"/>
        <end position="906"/>
    </location>
</feature>